<proteinExistence type="predicted"/>
<evidence type="ECO:0000313" key="1">
    <source>
        <dbReference type="EMBL" id="KAK0180725.1"/>
    </source>
</evidence>
<sequence>MSTPHNKFQELVYARFKLNGNVSEDHLREQMNKNEMNKFIIVNKYPKCLPGGLVADQLPMEIWIYKEISK</sequence>
<reference evidence="1" key="2">
    <citation type="submission" date="2023-03" db="EMBL/GenBank/DDBJ databases">
        <authorList>
            <person name="Inwood S.N."/>
            <person name="Skelly J.G."/>
            <person name="Guhlin J."/>
            <person name="Harrop T.W.R."/>
            <person name="Goldson S.G."/>
            <person name="Dearden P.K."/>
        </authorList>
    </citation>
    <scope>NUCLEOTIDE SEQUENCE</scope>
    <source>
        <strain evidence="1">Lincoln</strain>
        <tissue evidence="1">Whole body</tissue>
    </source>
</reference>
<accession>A0AA39G452</accession>
<protein>
    <submittedName>
        <fullName evidence="1">Uncharacterized protein</fullName>
    </submittedName>
</protein>
<gene>
    <name evidence="1" type="ORF">PV327_003080</name>
</gene>
<comment type="caution">
    <text evidence="1">The sequence shown here is derived from an EMBL/GenBank/DDBJ whole genome shotgun (WGS) entry which is preliminary data.</text>
</comment>
<dbReference type="Proteomes" id="UP001168972">
    <property type="component" value="Unassembled WGS sequence"/>
</dbReference>
<name>A0AA39G452_MICHY</name>
<dbReference type="EMBL" id="JAQQBR010000002">
    <property type="protein sequence ID" value="KAK0180725.1"/>
    <property type="molecule type" value="Genomic_DNA"/>
</dbReference>
<dbReference type="AlphaFoldDB" id="A0AA39G452"/>
<reference evidence="1" key="1">
    <citation type="journal article" date="2023" name="bioRxiv">
        <title>Scaffold-level genome assemblies of two parasitoid biocontrol wasps reveal the parthenogenesis mechanism and an associated novel virus.</title>
        <authorList>
            <person name="Inwood S."/>
            <person name="Skelly J."/>
            <person name="Guhlin J."/>
            <person name="Harrop T."/>
            <person name="Goldson S."/>
            <person name="Dearden P."/>
        </authorList>
    </citation>
    <scope>NUCLEOTIDE SEQUENCE</scope>
    <source>
        <strain evidence="1">Lincoln</strain>
        <tissue evidence="1">Whole body</tissue>
    </source>
</reference>
<keyword evidence="2" id="KW-1185">Reference proteome</keyword>
<organism evidence="1 2">
    <name type="scientific">Microctonus hyperodae</name>
    <name type="common">Parasitoid wasp</name>
    <dbReference type="NCBI Taxonomy" id="165561"/>
    <lineage>
        <taxon>Eukaryota</taxon>
        <taxon>Metazoa</taxon>
        <taxon>Ecdysozoa</taxon>
        <taxon>Arthropoda</taxon>
        <taxon>Hexapoda</taxon>
        <taxon>Insecta</taxon>
        <taxon>Pterygota</taxon>
        <taxon>Neoptera</taxon>
        <taxon>Endopterygota</taxon>
        <taxon>Hymenoptera</taxon>
        <taxon>Apocrita</taxon>
        <taxon>Ichneumonoidea</taxon>
        <taxon>Braconidae</taxon>
        <taxon>Euphorinae</taxon>
        <taxon>Microctonus</taxon>
    </lineage>
</organism>
<evidence type="ECO:0000313" key="2">
    <source>
        <dbReference type="Proteomes" id="UP001168972"/>
    </source>
</evidence>